<dbReference type="InterPro" id="IPR050123">
    <property type="entry name" value="Prok_molybdopt-oxidoreductase"/>
</dbReference>
<keyword evidence="10" id="KW-0534">Nitrate assimilation</keyword>
<accession>A0A934VFK6</accession>
<dbReference type="Gene3D" id="2.40.40.20">
    <property type="match status" value="1"/>
</dbReference>
<evidence type="ECO:0000259" key="11">
    <source>
        <dbReference type="PROSITE" id="PS51669"/>
    </source>
</evidence>
<comment type="caution">
    <text evidence="12">The sequence shown here is derived from an EMBL/GenBank/DDBJ whole genome shotgun (WGS) entry which is preliminary data.</text>
</comment>
<evidence type="ECO:0000313" key="13">
    <source>
        <dbReference type="Proteomes" id="UP000658278"/>
    </source>
</evidence>
<dbReference type="InterPro" id="IPR006656">
    <property type="entry name" value="Mopterin_OxRdtase"/>
</dbReference>
<dbReference type="Proteomes" id="UP000658278">
    <property type="component" value="Unassembled WGS sequence"/>
</dbReference>
<keyword evidence="7" id="KW-0560">Oxidoreductase</keyword>
<evidence type="ECO:0000256" key="4">
    <source>
        <dbReference type="ARBA" id="ARBA00022485"/>
    </source>
</evidence>
<dbReference type="GO" id="GO:0051539">
    <property type="term" value="F:4 iron, 4 sulfur cluster binding"/>
    <property type="evidence" value="ECO:0007669"/>
    <property type="project" value="UniProtKB-KW"/>
</dbReference>
<dbReference type="InterPro" id="IPR006657">
    <property type="entry name" value="MoPterin_dinucl-bd_dom"/>
</dbReference>
<dbReference type="InterPro" id="IPR041957">
    <property type="entry name" value="CT_Nitrate-R-NapA-like"/>
</dbReference>
<dbReference type="GO" id="GO:0045333">
    <property type="term" value="P:cellular respiration"/>
    <property type="evidence" value="ECO:0007669"/>
    <property type="project" value="UniProtKB-ARBA"/>
</dbReference>
<dbReference type="AlphaFoldDB" id="A0A934VFK6"/>
<evidence type="ECO:0000256" key="7">
    <source>
        <dbReference type="ARBA" id="ARBA00023002"/>
    </source>
</evidence>
<proteinExistence type="inferred from homology"/>
<sequence>MIETLLKQSSGPLTRELVQSPGSFGLGNVPTRLTPSSTTTSICGYCATGCQLKLHLDEEGNAINLSPQANYPVNLGMACPKGWQALDPLTATDRGTVPLLRDPATGRRQPVDWNTAIATFTDRLKGIQQTHGRDAAAFLSTGQIPFEEMAFLGLLWKSGMGFLHGDANTRQCMATAVTAYKQSFGFDAPPYTYADFEESDVIILSGANLAIAHPILWQRIMRNKRSPEIIVIDPRATETAQAATVHLPIKPKGDLALYYALAHCIIRDGRIDYDAIKNTEGFDDFAAFVQHRTPEQAAHQTGLEAATIEKVARLVSEPGKRVSWWWTMGINQSYEGVRAAQAMINLALITGNIGKPGTGANSITGQCNAMGSRLFSNTTSLVGGHDFANEDHRNKVSVGLGIPIEQITSDPSLAYDEILRAAEDGKIKALWVVATNPFHSWINSGRLSALREKLDFLVVQDMYHSTESAEIADLYLPAAGWGEKTGCLINSERRLAPIRPVRKAPGQALTDFRIFRLLAQSWGCGGMFQQWTDPEAAFKLLRDLTQGRPCDITGIRDYDHLDESGGIQWPYPESDADPHPSAERRLFESGQFYHPDGKARLLFSAPAPLPEPTDDEFSFTLLTGRGTSSQWHTQTRTGKSDILRKLYPAQAYVEIHPRDARRLGILNNQVITVRSRRGSMKASAYLAPTVQPGQLFLPMHYPEVNRLTHPSFDKHSRQPNYKACAARLEV</sequence>
<comment type="cofactor">
    <cofactor evidence="2">
        <name>[4Fe-4S] cluster</name>
        <dbReference type="ChEBI" id="CHEBI:49883"/>
    </cofactor>
</comment>
<dbReference type="PANTHER" id="PTHR43105">
    <property type="entry name" value="RESPIRATORY NITRATE REDUCTASE"/>
    <property type="match status" value="1"/>
</dbReference>
<gene>
    <name evidence="12" type="ORF">JIN81_08650</name>
</gene>
<evidence type="ECO:0000256" key="6">
    <source>
        <dbReference type="ARBA" id="ARBA00022723"/>
    </source>
</evidence>
<dbReference type="SUPFAM" id="SSF50692">
    <property type="entry name" value="ADC-like"/>
    <property type="match status" value="1"/>
</dbReference>
<dbReference type="EMBL" id="JAENII010000005">
    <property type="protein sequence ID" value="MBK1827087.1"/>
    <property type="molecule type" value="Genomic_DNA"/>
</dbReference>
<evidence type="ECO:0000256" key="2">
    <source>
        <dbReference type="ARBA" id="ARBA00001966"/>
    </source>
</evidence>
<dbReference type="InterPro" id="IPR009010">
    <property type="entry name" value="Asp_de-COase-like_dom_sf"/>
</dbReference>
<dbReference type="PROSITE" id="PS51669">
    <property type="entry name" value="4FE4S_MOW_BIS_MGD"/>
    <property type="match status" value="1"/>
</dbReference>
<comment type="similarity">
    <text evidence="3">Belongs to the prokaryotic molybdopterin-containing oxidoreductase family. NasA/NapA/NarB subfamily.</text>
</comment>
<comment type="cofactor">
    <cofactor evidence="1">
        <name>Mo-bis(molybdopterin guanine dinucleotide)</name>
        <dbReference type="ChEBI" id="CHEBI:60539"/>
    </cofactor>
</comment>
<keyword evidence="9" id="KW-0411">Iron-sulfur</keyword>
<dbReference type="CDD" id="cd02791">
    <property type="entry name" value="MopB_CT_Nitrate-R-NapA-like"/>
    <property type="match status" value="1"/>
</dbReference>
<dbReference type="Pfam" id="PF01568">
    <property type="entry name" value="Molydop_binding"/>
    <property type="match status" value="1"/>
</dbReference>
<dbReference type="Gene3D" id="2.20.25.90">
    <property type="entry name" value="ADC-like domains"/>
    <property type="match status" value="1"/>
</dbReference>
<protein>
    <submittedName>
        <fullName evidence="12">Molybdopterin-dependent oxidoreductase</fullName>
    </submittedName>
</protein>
<dbReference type="PANTHER" id="PTHR43105:SF10">
    <property type="entry name" value="NADH-QUINONE OXIDOREDUCTASE SUBUNIT G"/>
    <property type="match status" value="1"/>
</dbReference>
<keyword evidence="4" id="KW-0004">4Fe-4S</keyword>
<dbReference type="SMART" id="SM00926">
    <property type="entry name" value="Molybdop_Fe4S4"/>
    <property type="match status" value="1"/>
</dbReference>
<dbReference type="GO" id="GO:0043546">
    <property type="term" value="F:molybdopterin cofactor binding"/>
    <property type="evidence" value="ECO:0007669"/>
    <property type="project" value="InterPro"/>
</dbReference>
<evidence type="ECO:0000256" key="8">
    <source>
        <dbReference type="ARBA" id="ARBA00023004"/>
    </source>
</evidence>
<evidence type="ECO:0000313" key="12">
    <source>
        <dbReference type="EMBL" id="MBK1827087.1"/>
    </source>
</evidence>
<keyword evidence="6" id="KW-0479">Metal-binding</keyword>
<keyword evidence="5" id="KW-0500">Molybdenum</keyword>
<dbReference type="Gene3D" id="3.40.50.740">
    <property type="match status" value="1"/>
</dbReference>
<dbReference type="InterPro" id="IPR006963">
    <property type="entry name" value="Mopterin_OxRdtase_4Fe-4S_dom"/>
</dbReference>
<evidence type="ECO:0000256" key="9">
    <source>
        <dbReference type="ARBA" id="ARBA00023014"/>
    </source>
</evidence>
<evidence type="ECO:0000256" key="10">
    <source>
        <dbReference type="ARBA" id="ARBA00023063"/>
    </source>
</evidence>
<keyword evidence="8" id="KW-0408">Iron</keyword>
<dbReference type="Pfam" id="PF04879">
    <property type="entry name" value="Molybdop_Fe4S4"/>
    <property type="match status" value="1"/>
</dbReference>
<dbReference type="PIRSF" id="PIRSF000144">
    <property type="entry name" value="CbbBc"/>
    <property type="match status" value="1"/>
</dbReference>
<dbReference type="GO" id="GO:0016020">
    <property type="term" value="C:membrane"/>
    <property type="evidence" value="ECO:0007669"/>
    <property type="project" value="TreeGrafter"/>
</dbReference>
<dbReference type="GO" id="GO:0016491">
    <property type="term" value="F:oxidoreductase activity"/>
    <property type="evidence" value="ECO:0007669"/>
    <property type="project" value="UniProtKB-KW"/>
</dbReference>
<dbReference type="RefSeq" id="WP_200278534.1">
    <property type="nucleotide sequence ID" value="NZ_JAENII010000005.1"/>
</dbReference>
<dbReference type="SUPFAM" id="SSF53706">
    <property type="entry name" value="Formate dehydrogenase/DMSO reductase, domains 1-3"/>
    <property type="match status" value="1"/>
</dbReference>
<reference evidence="12" key="1">
    <citation type="submission" date="2021-01" db="EMBL/GenBank/DDBJ databases">
        <title>Modified the classification status of verrucomicrobia.</title>
        <authorList>
            <person name="Feng X."/>
        </authorList>
    </citation>
    <scope>NUCLEOTIDE SEQUENCE</scope>
    <source>
        <strain evidence="12">KCTC 22201</strain>
    </source>
</reference>
<dbReference type="GO" id="GO:0046872">
    <property type="term" value="F:metal ion binding"/>
    <property type="evidence" value="ECO:0007669"/>
    <property type="project" value="UniProtKB-KW"/>
</dbReference>
<dbReference type="GO" id="GO:0042128">
    <property type="term" value="P:nitrate assimilation"/>
    <property type="evidence" value="ECO:0007669"/>
    <property type="project" value="UniProtKB-KW"/>
</dbReference>
<feature type="domain" description="4Fe-4S Mo/W bis-MGD-type" evidence="11">
    <location>
        <begin position="36"/>
        <end position="93"/>
    </location>
</feature>
<evidence type="ECO:0000256" key="3">
    <source>
        <dbReference type="ARBA" id="ARBA00008747"/>
    </source>
</evidence>
<dbReference type="Pfam" id="PF00384">
    <property type="entry name" value="Molybdopterin"/>
    <property type="match status" value="1"/>
</dbReference>
<name>A0A934VFK6_9BACT</name>
<keyword evidence="13" id="KW-1185">Reference proteome</keyword>
<evidence type="ECO:0000256" key="1">
    <source>
        <dbReference type="ARBA" id="ARBA00001942"/>
    </source>
</evidence>
<organism evidence="12 13">
    <name type="scientific">Haloferula rosea</name>
    <dbReference type="NCBI Taxonomy" id="490093"/>
    <lineage>
        <taxon>Bacteria</taxon>
        <taxon>Pseudomonadati</taxon>
        <taxon>Verrucomicrobiota</taxon>
        <taxon>Verrucomicrobiia</taxon>
        <taxon>Verrucomicrobiales</taxon>
        <taxon>Verrucomicrobiaceae</taxon>
        <taxon>Haloferula</taxon>
    </lineage>
</organism>
<evidence type="ECO:0000256" key="5">
    <source>
        <dbReference type="ARBA" id="ARBA00022505"/>
    </source>
</evidence>
<dbReference type="Gene3D" id="3.40.228.10">
    <property type="entry name" value="Dimethylsulfoxide Reductase, domain 2"/>
    <property type="match status" value="1"/>
</dbReference>